<name>A0A0D0D2D0_9AGAM</name>
<sequence length="82" mass="8892">MMKDVVRRSCVVSRKTISSGSLPTSTSCLEVLQLQAASLDPVSMRGLDLSLCRYAWISCKPKLAIGRSTEYRLCIGGDSHSA</sequence>
<evidence type="ECO:0000313" key="1">
    <source>
        <dbReference type="EMBL" id="KIK90657.1"/>
    </source>
</evidence>
<dbReference type="InParanoid" id="A0A0D0D2D0"/>
<evidence type="ECO:0000313" key="2">
    <source>
        <dbReference type="Proteomes" id="UP000054538"/>
    </source>
</evidence>
<dbReference type="PROSITE" id="PS51257">
    <property type="entry name" value="PROKAR_LIPOPROTEIN"/>
    <property type="match status" value="1"/>
</dbReference>
<keyword evidence="2" id="KW-1185">Reference proteome</keyword>
<dbReference type="EMBL" id="KN825488">
    <property type="protein sequence ID" value="KIK90657.1"/>
    <property type="molecule type" value="Genomic_DNA"/>
</dbReference>
<accession>A0A0D0D2D0</accession>
<organism evidence="1 2">
    <name type="scientific">Paxillus rubicundulus Ve08.2h10</name>
    <dbReference type="NCBI Taxonomy" id="930991"/>
    <lineage>
        <taxon>Eukaryota</taxon>
        <taxon>Fungi</taxon>
        <taxon>Dikarya</taxon>
        <taxon>Basidiomycota</taxon>
        <taxon>Agaricomycotina</taxon>
        <taxon>Agaricomycetes</taxon>
        <taxon>Agaricomycetidae</taxon>
        <taxon>Boletales</taxon>
        <taxon>Paxilineae</taxon>
        <taxon>Paxillaceae</taxon>
        <taxon>Paxillus</taxon>
    </lineage>
</organism>
<gene>
    <name evidence="1" type="ORF">PAXRUDRAFT_831493</name>
</gene>
<proteinExistence type="predicted"/>
<dbReference type="HOGENOM" id="CLU_2564701_0_0_1"/>
<reference evidence="1 2" key="1">
    <citation type="submission" date="2014-04" db="EMBL/GenBank/DDBJ databases">
        <authorList>
            <consortium name="DOE Joint Genome Institute"/>
            <person name="Kuo A."/>
            <person name="Kohler A."/>
            <person name="Jargeat P."/>
            <person name="Nagy L.G."/>
            <person name="Floudas D."/>
            <person name="Copeland A."/>
            <person name="Barry K.W."/>
            <person name="Cichocki N."/>
            <person name="Veneault-Fourrey C."/>
            <person name="LaButti K."/>
            <person name="Lindquist E.A."/>
            <person name="Lipzen A."/>
            <person name="Lundell T."/>
            <person name="Morin E."/>
            <person name="Murat C."/>
            <person name="Sun H."/>
            <person name="Tunlid A."/>
            <person name="Henrissat B."/>
            <person name="Grigoriev I.V."/>
            <person name="Hibbett D.S."/>
            <person name="Martin F."/>
            <person name="Nordberg H.P."/>
            <person name="Cantor M.N."/>
            <person name="Hua S.X."/>
        </authorList>
    </citation>
    <scope>NUCLEOTIDE SEQUENCE [LARGE SCALE GENOMIC DNA]</scope>
    <source>
        <strain evidence="1 2">Ve08.2h10</strain>
    </source>
</reference>
<dbReference type="AlphaFoldDB" id="A0A0D0D2D0"/>
<protein>
    <submittedName>
        <fullName evidence="1">Uncharacterized protein</fullName>
    </submittedName>
</protein>
<reference evidence="2" key="2">
    <citation type="submission" date="2015-01" db="EMBL/GenBank/DDBJ databases">
        <title>Evolutionary Origins and Diversification of the Mycorrhizal Mutualists.</title>
        <authorList>
            <consortium name="DOE Joint Genome Institute"/>
            <consortium name="Mycorrhizal Genomics Consortium"/>
            <person name="Kohler A."/>
            <person name="Kuo A."/>
            <person name="Nagy L.G."/>
            <person name="Floudas D."/>
            <person name="Copeland A."/>
            <person name="Barry K.W."/>
            <person name="Cichocki N."/>
            <person name="Veneault-Fourrey C."/>
            <person name="LaButti K."/>
            <person name="Lindquist E.A."/>
            <person name="Lipzen A."/>
            <person name="Lundell T."/>
            <person name="Morin E."/>
            <person name="Murat C."/>
            <person name="Riley R."/>
            <person name="Ohm R."/>
            <person name="Sun H."/>
            <person name="Tunlid A."/>
            <person name="Henrissat B."/>
            <person name="Grigoriev I.V."/>
            <person name="Hibbett D.S."/>
            <person name="Martin F."/>
        </authorList>
    </citation>
    <scope>NUCLEOTIDE SEQUENCE [LARGE SCALE GENOMIC DNA]</scope>
    <source>
        <strain evidence="2">Ve08.2h10</strain>
    </source>
</reference>
<dbReference type="Proteomes" id="UP000054538">
    <property type="component" value="Unassembled WGS sequence"/>
</dbReference>
<feature type="non-terminal residue" evidence="1">
    <location>
        <position position="82"/>
    </location>
</feature>